<evidence type="ECO:0000313" key="14">
    <source>
        <dbReference type="EMBL" id="GGE37258.1"/>
    </source>
</evidence>
<dbReference type="InterPro" id="IPR011053">
    <property type="entry name" value="Single_hybrid_motif"/>
</dbReference>
<evidence type="ECO:0000259" key="12">
    <source>
        <dbReference type="PROSITE" id="PS50968"/>
    </source>
</evidence>
<evidence type="ECO:0000256" key="8">
    <source>
        <dbReference type="ARBA" id="ARBA00023315"/>
    </source>
</evidence>
<keyword evidence="8 10" id="KW-0012">Acyltransferase</keyword>
<keyword evidence="15" id="KW-1185">Reference proteome</keyword>
<dbReference type="InterPro" id="IPR001078">
    <property type="entry name" value="2-oxoacid_DH_actylTfrase"/>
</dbReference>
<dbReference type="GO" id="GO:0016407">
    <property type="term" value="F:acetyltransferase activity"/>
    <property type="evidence" value="ECO:0007669"/>
    <property type="project" value="TreeGrafter"/>
</dbReference>
<feature type="domain" description="Peripheral subunit-binding (PSBD)" evidence="13">
    <location>
        <begin position="126"/>
        <end position="163"/>
    </location>
</feature>
<gene>
    <name evidence="14" type="primary">bkdB</name>
    <name evidence="14" type="ORF">GCM10011517_01220</name>
</gene>
<accession>A0A917EFN2</accession>
<dbReference type="GO" id="GO:0005737">
    <property type="term" value="C:cytoplasm"/>
    <property type="evidence" value="ECO:0007669"/>
    <property type="project" value="TreeGrafter"/>
</dbReference>
<dbReference type="CDD" id="cd06849">
    <property type="entry name" value="lipoyl_domain"/>
    <property type="match status" value="1"/>
</dbReference>
<organism evidence="14 15">
    <name type="scientific">Actibacterium pelagium</name>
    <dbReference type="NCBI Taxonomy" id="2029103"/>
    <lineage>
        <taxon>Bacteria</taxon>
        <taxon>Pseudomonadati</taxon>
        <taxon>Pseudomonadota</taxon>
        <taxon>Alphaproteobacteria</taxon>
        <taxon>Rhodobacterales</taxon>
        <taxon>Roseobacteraceae</taxon>
        <taxon>Actibacterium</taxon>
    </lineage>
</organism>
<evidence type="ECO:0000256" key="7">
    <source>
        <dbReference type="ARBA" id="ARBA00022823"/>
    </source>
</evidence>
<evidence type="ECO:0000256" key="11">
    <source>
        <dbReference type="SAM" id="MobiDB-lite"/>
    </source>
</evidence>
<comment type="caution">
    <text evidence="14">The sequence shown here is derived from an EMBL/GenBank/DDBJ whole genome shotgun (WGS) entry which is preliminary data.</text>
</comment>
<evidence type="ECO:0000256" key="9">
    <source>
        <dbReference type="ARBA" id="ARBA00052761"/>
    </source>
</evidence>
<dbReference type="Pfam" id="PF00198">
    <property type="entry name" value="2-oxoacid_dh"/>
    <property type="match status" value="1"/>
</dbReference>
<keyword evidence="7 10" id="KW-0450">Lipoyl</keyword>
<protein>
    <recommendedName>
        <fullName evidence="10">Dihydrolipoamide acetyltransferase component of pyruvate dehydrogenase complex</fullName>
        <ecNumber evidence="10">2.3.1.-</ecNumber>
    </recommendedName>
</protein>
<dbReference type="GO" id="GO:0031405">
    <property type="term" value="F:lipoic acid binding"/>
    <property type="evidence" value="ECO:0007669"/>
    <property type="project" value="TreeGrafter"/>
</dbReference>
<comment type="cofactor">
    <cofactor evidence="1 10">
        <name>(R)-lipoate</name>
        <dbReference type="ChEBI" id="CHEBI:83088"/>
    </cofactor>
</comment>
<comment type="subunit">
    <text evidence="5">Forms a 24-polypeptide structural core with octahedral symmetry. Part of the 2-oxoglutarate dehydrogenase (OGDH) complex composed of E1 (2-oxoglutarate dehydrogenase), E2 (dihydrolipoamide succinyltransferase) and E3 (dihydrolipoamide dehydrogenase); the complex contains multiple copies of the three enzymatic components (E1, E2 and E3).</text>
</comment>
<evidence type="ECO:0000256" key="5">
    <source>
        <dbReference type="ARBA" id="ARBA00011666"/>
    </source>
</evidence>
<comment type="pathway">
    <text evidence="3">Amino-acid degradation; L-lysine degradation via saccharopine pathway; glutaryl-CoA from L-lysine: step 6/6.</text>
</comment>
<evidence type="ECO:0000259" key="13">
    <source>
        <dbReference type="PROSITE" id="PS51826"/>
    </source>
</evidence>
<dbReference type="InterPro" id="IPR004167">
    <property type="entry name" value="PSBD"/>
</dbReference>
<reference evidence="14" key="2">
    <citation type="submission" date="2020-09" db="EMBL/GenBank/DDBJ databases">
        <authorList>
            <person name="Sun Q."/>
            <person name="Zhou Y."/>
        </authorList>
    </citation>
    <scope>NUCLEOTIDE SEQUENCE</scope>
    <source>
        <strain evidence="14">CGMCC 1.16012</strain>
    </source>
</reference>
<dbReference type="OrthoDB" id="9805770at2"/>
<evidence type="ECO:0000256" key="2">
    <source>
        <dbReference type="ARBA" id="ARBA00004052"/>
    </source>
</evidence>
<dbReference type="SUPFAM" id="SSF51230">
    <property type="entry name" value="Single hybrid motif"/>
    <property type="match status" value="1"/>
</dbReference>
<feature type="domain" description="Lipoyl-binding" evidence="12">
    <location>
        <begin position="3"/>
        <end position="78"/>
    </location>
</feature>
<dbReference type="FunFam" id="3.30.559.10:FF:000007">
    <property type="entry name" value="Dihydrolipoamide acetyltransferase component of pyruvate dehydrogenase complex"/>
    <property type="match status" value="1"/>
</dbReference>
<evidence type="ECO:0000256" key="10">
    <source>
        <dbReference type="RuleBase" id="RU003423"/>
    </source>
</evidence>
<dbReference type="PANTHER" id="PTHR43178">
    <property type="entry name" value="DIHYDROLIPOAMIDE ACETYLTRANSFERASE COMPONENT OF PYRUVATE DEHYDROGENASE COMPLEX"/>
    <property type="match status" value="1"/>
</dbReference>
<dbReference type="SUPFAM" id="SSF52777">
    <property type="entry name" value="CoA-dependent acyltransferases"/>
    <property type="match status" value="1"/>
</dbReference>
<dbReference type="InterPro" id="IPR050743">
    <property type="entry name" value="2-oxoacid_DH_E2_comp"/>
</dbReference>
<dbReference type="Gene3D" id="2.40.50.100">
    <property type="match status" value="1"/>
</dbReference>
<proteinExistence type="inferred from homology"/>
<dbReference type="EMBL" id="BMKN01000001">
    <property type="protein sequence ID" value="GGE37258.1"/>
    <property type="molecule type" value="Genomic_DNA"/>
</dbReference>
<dbReference type="PROSITE" id="PS51826">
    <property type="entry name" value="PSBD"/>
    <property type="match status" value="1"/>
</dbReference>
<sequence length="409" mass="43946">MAETTIKLPDIGEGIAESEISEWMVSVGDMIREDDPLVTVLTDKAAVEIPSSVSGKVTWLAGEEGDVLAVGAPLVKIDVMDNAQEEPAQTASAPEPEEIAEEDAVNEVPQPTAEVALPKVDQGKALAAPAVRKRAAELGVDLSTVAGTGPEGLVSHNDLDRFLAGGTSRPAPVQDRVTTTKIIGMRRKIAEQMARSHASIPAITIVEEVDVTELERLRAQMNGDRKDRPKLTLLPFLIRAMDRARAVVPEVNSRYDDDAGVLEQHAGMHIGIATQTDNGLLVPVMRNAQAASVWTIAAEIKRLADGARDGTLSREDLSGSTITITSLGPLGAIATTPIINHPEVAILGVNRKQMRPLWDGQQFVPREVMNVSASFDHRIIDGWDAAQFIARLKQVLETPALLFTQSEEA</sequence>
<dbReference type="PROSITE" id="PS50968">
    <property type="entry name" value="BIOTINYL_LIPOYL"/>
    <property type="match status" value="1"/>
</dbReference>
<keyword evidence="6 10" id="KW-0808">Transferase</keyword>
<dbReference type="RefSeq" id="WP_095596921.1">
    <property type="nucleotide sequence ID" value="NZ_BMKN01000001.1"/>
</dbReference>
<dbReference type="Pfam" id="PF00364">
    <property type="entry name" value="Biotin_lipoyl"/>
    <property type="match status" value="1"/>
</dbReference>
<dbReference type="EC" id="2.3.1.-" evidence="10"/>
<dbReference type="InterPro" id="IPR000089">
    <property type="entry name" value="Biotin_lipoyl"/>
</dbReference>
<dbReference type="GO" id="GO:0004149">
    <property type="term" value="F:dihydrolipoyllysine-residue succinyltransferase activity"/>
    <property type="evidence" value="ECO:0007669"/>
    <property type="project" value="UniProtKB-EC"/>
</dbReference>
<comment type="similarity">
    <text evidence="4 10">Belongs to the 2-oxoacid dehydrogenase family.</text>
</comment>
<keyword evidence="14" id="KW-0670">Pyruvate</keyword>
<dbReference type="SUPFAM" id="SSF47005">
    <property type="entry name" value="Peripheral subunit-binding domain of 2-oxo acid dehydrogenase complex"/>
    <property type="match status" value="1"/>
</dbReference>
<name>A0A917EFN2_9RHOB</name>
<dbReference type="Proteomes" id="UP000606730">
    <property type="component" value="Unassembled WGS sequence"/>
</dbReference>
<feature type="compositionally biased region" description="Acidic residues" evidence="11">
    <location>
        <begin position="95"/>
        <end position="105"/>
    </location>
</feature>
<dbReference type="Pfam" id="PF02817">
    <property type="entry name" value="E3_binding"/>
    <property type="match status" value="1"/>
</dbReference>
<evidence type="ECO:0000256" key="4">
    <source>
        <dbReference type="ARBA" id="ARBA00007317"/>
    </source>
</evidence>
<dbReference type="InterPro" id="IPR036625">
    <property type="entry name" value="E3-bd_dom_sf"/>
</dbReference>
<evidence type="ECO:0000313" key="15">
    <source>
        <dbReference type="Proteomes" id="UP000606730"/>
    </source>
</evidence>
<comment type="function">
    <text evidence="2">E2 component of the 2-oxoglutarate dehydrogenase (OGDH) complex which catalyzes the second step in the conversion of 2-oxoglutarate to succinyl-CoA and CO(2).</text>
</comment>
<dbReference type="Gene3D" id="3.30.559.10">
    <property type="entry name" value="Chloramphenicol acetyltransferase-like domain"/>
    <property type="match status" value="1"/>
</dbReference>
<dbReference type="InterPro" id="IPR023213">
    <property type="entry name" value="CAT-like_dom_sf"/>
</dbReference>
<reference evidence="14" key="1">
    <citation type="journal article" date="2014" name="Int. J. Syst. Evol. Microbiol.">
        <title>Complete genome sequence of Corynebacterium casei LMG S-19264T (=DSM 44701T), isolated from a smear-ripened cheese.</title>
        <authorList>
            <consortium name="US DOE Joint Genome Institute (JGI-PGF)"/>
            <person name="Walter F."/>
            <person name="Albersmeier A."/>
            <person name="Kalinowski J."/>
            <person name="Ruckert C."/>
        </authorList>
    </citation>
    <scope>NUCLEOTIDE SEQUENCE</scope>
    <source>
        <strain evidence="14">CGMCC 1.16012</strain>
    </source>
</reference>
<dbReference type="AlphaFoldDB" id="A0A917EFN2"/>
<dbReference type="PANTHER" id="PTHR43178:SF5">
    <property type="entry name" value="LIPOAMIDE ACYLTRANSFERASE COMPONENT OF BRANCHED-CHAIN ALPHA-KETO ACID DEHYDROGENASE COMPLEX, MITOCHONDRIAL"/>
    <property type="match status" value="1"/>
</dbReference>
<evidence type="ECO:0000256" key="1">
    <source>
        <dbReference type="ARBA" id="ARBA00001938"/>
    </source>
</evidence>
<evidence type="ECO:0000256" key="6">
    <source>
        <dbReference type="ARBA" id="ARBA00022679"/>
    </source>
</evidence>
<dbReference type="Gene3D" id="4.10.320.10">
    <property type="entry name" value="E3-binding domain"/>
    <property type="match status" value="1"/>
</dbReference>
<feature type="region of interest" description="Disordered" evidence="11">
    <location>
        <begin position="85"/>
        <end position="107"/>
    </location>
</feature>
<evidence type="ECO:0000256" key="3">
    <source>
        <dbReference type="ARBA" id="ARBA00005145"/>
    </source>
</evidence>
<comment type="catalytic activity">
    <reaction evidence="9">
        <text>N(6)-[(R)-dihydrolipoyl]-L-lysyl-[protein] + succinyl-CoA = N(6)-[(R)-S(8)-succinyldihydrolipoyl]-L-lysyl-[protein] + CoA</text>
        <dbReference type="Rhea" id="RHEA:15213"/>
        <dbReference type="Rhea" id="RHEA-COMP:10475"/>
        <dbReference type="Rhea" id="RHEA-COMP:20092"/>
        <dbReference type="ChEBI" id="CHEBI:57287"/>
        <dbReference type="ChEBI" id="CHEBI:57292"/>
        <dbReference type="ChEBI" id="CHEBI:83100"/>
        <dbReference type="ChEBI" id="CHEBI:83120"/>
        <dbReference type="EC" id="2.3.1.61"/>
    </reaction>
</comment>